<keyword evidence="1" id="KW-1133">Transmembrane helix</keyword>
<keyword evidence="3" id="KW-1185">Reference proteome</keyword>
<proteinExistence type="predicted"/>
<evidence type="ECO:0000256" key="1">
    <source>
        <dbReference type="SAM" id="Phobius"/>
    </source>
</evidence>
<reference evidence="2 3" key="1">
    <citation type="submission" date="2024-04" db="EMBL/GenBank/DDBJ databases">
        <authorList>
            <person name="Fracassetti M."/>
        </authorList>
    </citation>
    <scope>NUCLEOTIDE SEQUENCE [LARGE SCALE GENOMIC DNA]</scope>
</reference>
<keyword evidence="1" id="KW-0812">Transmembrane</keyword>
<sequence>MHVLAQSFISNPNLQTSPKLFYSIDGTIYSTSIGGAFYSTVVILLLDGLIRPPTPAQARDATVVNKEELGLGMWQRGVMSRSSG</sequence>
<organism evidence="2 3">
    <name type="scientific">Linum trigynum</name>
    <dbReference type="NCBI Taxonomy" id="586398"/>
    <lineage>
        <taxon>Eukaryota</taxon>
        <taxon>Viridiplantae</taxon>
        <taxon>Streptophyta</taxon>
        <taxon>Embryophyta</taxon>
        <taxon>Tracheophyta</taxon>
        <taxon>Spermatophyta</taxon>
        <taxon>Magnoliopsida</taxon>
        <taxon>eudicotyledons</taxon>
        <taxon>Gunneridae</taxon>
        <taxon>Pentapetalae</taxon>
        <taxon>rosids</taxon>
        <taxon>fabids</taxon>
        <taxon>Malpighiales</taxon>
        <taxon>Linaceae</taxon>
        <taxon>Linum</taxon>
    </lineage>
</organism>
<dbReference type="Proteomes" id="UP001497516">
    <property type="component" value="Chromosome 5"/>
</dbReference>
<gene>
    <name evidence="2" type="ORF">LTRI10_LOCUS28110</name>
</gene>
<keyword evidence="1" id="KW-0472">Membrane</keyword>
<feature type="transmembrane region" description="Helical" evidence="1">
    <location>
        <begin position="28"/>
        <end position="50"/>
    </location>
</feature>
<protein>
    <submittedName>
        <fullName evidence="2">Uncharacterized protein</fullName>
    </submittedName>
</protein>
<accession>A0AAV2EME4</accession>
<name>A0AAV2EME4_9ROSI</name>
<evidence type="ECO:0000313" key="2">
    <source>
        <dbReference type="EMBL" id="CAL1387105.1"/>
    </source>
</evidence>
<dbReference type="AlphaFoldDB" id="A0AAV2EME4"/>
<evidence type="ECO:0000313" key="3">
    <source>
        <dbReference type="Proteomes" id="UP001497516"/>
    </source>
</evidence>
<dbReference type="EMBL" id="OZ034818">
    <property type="protein sequence ID" value="CAL1387105.1"/>
    <property type="molecule type" value="Genomic_DNA"/>
</dbReference>